<keyword evidence="4" id="KW-1185">Reference proteome</keyword>
<dbReference type="Proteomes" id="UP000297776">
    <property type="component" value="Unassembled WGS sequence"/>
</dbReference>
<feature type="transmembrane region" description="Helical" evidence="2">
    <location>
        <begin position="26"/>
        <end position="46"/>
    </location>
</feature>
<evidence type="ECO:0000256" key="2">
    <source>
        <dbReference type="SAM" id="Phobius"/>
    </source>
</evidence>
<keyword evidence="2" id="KW-0812">Transmembrane</keyword>
<proteinExistence type="predicted"/>
<gene>
    <name evidence="3" type="ORF">E2626_02450</name>
</gene>
<feature type="compositionally biased region" description="Polar residues" evidence="1">
    <location>
        <begin position="70"/>
        <end position="79"/>
    </location>
</feature>
<protein>
    <submittedName>
        <fullName evidence="3">Uncharacterized protein</fullName>
    </submittedName>
</protein>
<dbReference type="RefSeq" id="WP_134379278.1">
    <property type="nucleotide sequence ID" value="NZ_SORX01000001.1"/>
</dbReference>
<name>A0A4Y8LP78_9BACL</name>
<sequence length="91" mass="9591">MINFIVAIAVALGVFGGFYLITGSLGIAAVAGLIGGIVAAVAAGFYTGQRKQQISKGEEAPLHTERTPENKNQSGYNPDNDNERKIKDPTK</sequence>
<feature type="compositionally biased region" description="Basic and acidic residues" evidence="1">
    <location>
        <begin position="81"/>
        <end position="91"/>
    </location>
</feature>
<keyword evidence="2" id="KW-0472">Membrane</keyword>
<accession>A0A4Y8LP78</accession>
<dbReference type="OrthoDB" id="2455864at2"/>
<evidence type="ECO:0000313" key="4">
    <source>
        <dbReference type="Proteomes" id="UP000297776"/>
    </source>
</evidence>
<feature type="region of interest" description="Disordered" evidence="1">
    <location>
        <begin position="53"/>
        <end position="91"/>
    </location>
</feature>
<comment type="caution">
    <text evidence="3">The sequence shown here is derived from an EMBL/GenBank/DDBJ whole genome shotgun (WGS) entry which is preliminary data.</text>
</comment>
<dbReference type="AlphaFoldDB" id="A0A4Y8LP78"/>
<evidence type="ECO:0000313" key="3">
    <source>
        <dbReference type="EMBL" id="TFE04207.1"/>
    </source>
</evidence>
<keyword evidence="2" id="KW-1133">Transmembrane helix</keyword>
<evidence type="ECO:0000256" key="1">
    <source>
        <dbReference type="SAM" id="MobiDB-lite"/>
    </source>
</evidence>
<dbReference type="EMBL" id="SORX01000001">
    <property type="protein sequence ID" value="TFE04207.1"/>
    <property type="molecule type" value="Genomic_DNA"/>
</dbReference>
<feature type="compositionally biased region" description="Basic and acidic residues" evidence="1">
    <location>
        <begin position="56"/>
        <end position="69"/>
    </location>
</feature>
<organism evidence="3 4">
    <name type="scientific">Jeotgalibacillus salarius</name>
    <dbReference type="NCBI Taxonomy" id="546023"/>
    <lineage>
        <taxon>Bacteria</taxon>
        <taxon>Bacillati</taxon>
        <taxon>Bacillota</taxon>
        <taxon>Bacilli</taxon>
        <taxon>Bacillales</taxon>
        <taxon>Caryophanaceae</taxon>
        <taxon>Jeotgalibacillus</taxon>
    </lineage>
</organism>
<reference evidence="3 4" key="1">
    <citation type="submission" date="2019-03" db="EMBL/GenBank/DDBJ databases">
        <authorList>
            <person name="Yang Y."/>
        </authorList>
    </citation>
    <scope>NUCLEOTIDE SEQUENCE [LARGE SCALE GENOMIC DNA]</scope>
    <source>
        <strain evidence="3 4">ASL-1</strain>
    </source>
</reference>